<feature type="compositionally biased region" description="Polar residues" evidence="2">
    <location>
        <begin position="289"/>
        <end position="311"/>
    </location>
</feature>
<dbReference type="PROSITE" id="PS51257">
    <property type="entry name" value="PROKAR_LIPOPROTEIN"/>
    <property type="match status" value="1"/>
</dbReference>
<dbReference type="PROSITE" id="PS50118">
    <property type="entry name" value="HMG_BOX_2"/>
    <property type="match status" value="1"/>
</dbReference>
<feature type="compositionally biased region" description="Low complexity" evidence="2">
    <location>
        <begin position="61"/>
        <end position="85"/>
    </location>
</feature>
<gene>
    <name evidence="4" type="ORF">L201_005774</name>
</gene>
<evidence type="ECO:0000313" key="4">
    <source>
        <dbReference type="EMBL" id="WWC90837.1"/>
    </source>
</evidence>
<feature type="region of interest" description="Disordered" evidence="2">
    <location>
        <begin position="53"/>
        <end position="90"/>
    </location>
</feature>
<dbReference type="GeneID" id="91096444"/>
<feature type="compositionally biased region" description="Low complexity" evidence="2">
    <location>
        <begin position="518"/>
        <end position="529"/>
    </location>
</feature>
<proteinExistence type="predicted"/>
<feature type="compositionally biased region" description="Polar residues" evidence="2">
    <location>
        <begin position="1"/>
        <end position="10"/>
    </location>
</feature>
<organism evidence="4 5">
    <name type="scientific">Kwoniella dendrophila CBS 6074</name>
    <dbReference type="NCBI Taxonomy" id="1295534"/>
    <lineage>
        <taxon>Eukaryota</taxon>
        <taxon>Fungi</taxon>
        <taxon>Dikarya</taxon>
        <taxon>Basidiomycota</taxon>
        <taxon>Agaricomycotina</taxon>
        <taxon>Tremellomycetes</taxon>
        <taxon>Tremellales</taxon>
        <taxon>Cryptococcaceae</taxon>
        <taxon>Kwoniella</taxon>
    </lineage>
</organism>
<protein>
    <recommendedName>
        <fullName evidence="3">HMG box domain-containing protein</fullName>
    </recommendedName>
</protein>
<feature type="region of interest" description="Disordered" evidence="2">
    <location>
        <begin position="289"/>
        <end position="313"/>
    </location>
</feature>
<dbReference type="EMBL" id="CP144104">
    <property type="protein sequence ID" value="WWC90837.1"/>
    <property type="molecule type" value="Genomic_DNA"/>
</dbReference>
<dbReference type="InterPro" id="IPR009071">
    <property type="entry name" value="HMG_box_dom"/>
</dbReference>
<dbReference type="GO" id="GO:0005634">
    <property type="term" value="C:nucleus"/>
    <property type="evidence" value="ECO:0007669"/>
    <property type="project" value="UniProtKB-UniRule"/>
</dbReference>
<evidence type="ECO:0000256" key="1">
    <source>
        <dbReference type="PROSITE-ProRule" id="PRU00267"/>
    </source>
</evidence>
<name>A0AAX4K1R0_9TREE</name>
<dbReference type="GO" id="GO:0003677">
    <property type="term" value="F:DNA binding"/>
    <property type="evidence" value="ECO:0007669"/>
    <property type="project" value="UniProtKB-UniRule"/>
</dbReference>
<sequence>MMQIRDQNQQTNRPSTTPSSTVNPNWSSSSSCTTPTSIIRQHKPQLSIDIQPNNQFQSFDSPLYSSTSTSTKTPYSESTPSPSIPALSRDSVISNNSTTFIQTPINLFQSSSTSSYFIPSHSDYSKMSTTTATHPHQPISIDMDSSMSSSSIPTSTPFHHHTSTSSLSYENQAPQHHFNQPYHLAINYLQDTTATPNQHVNSFDQSYLQHTQQTHLGVSGWTPMISPFTINPQLMGSTPSRSLSPESNASFSPSILTAAEDLGNSTLPLPLPLPVTPTSLPLTASMHVPQQQQSSANAKVGNTSSSCSSTDEWYDGPSEWIRSVAEAHKQRREGYLSNPKLWPKGEGEPKELQPLTDHCRFPHLWEVEEARKGLTEESVVSKLMKKSEATITKEFARCQKAGEDFKPPRPMNSAMAFADFRRPQWGDMYSDMKTGSISTWLSAEWRALKDLRPKEFEWWTRVSKKYWDKYVEDYDYKFTRAPNGEGKGSKKRKAKAKENAAREKAIRLSNEAARRSSSRSLNSAASRRSTSLVARNPSLAPPMNILLPDQLNTQQYQPFGSPNILGLSGIPHHHLTPTSTLTPTTNGQLTYNNSTAGYFDGYTFPLTEYSTTPSPPQLLTPLEAPRSSHGYSHNQSPGPGQFQQNYFYPTQAQMNYAHHHATQAAQQQQQQQHQQLQMNICNNAAYYQPPSTGLTTHEYYSHPQQTPTHGIAHHIPTLAPQAIPSPQ</sequence>
<dbReference type="Proteomes" id="UP001355207">
    <property type="component" value="Chromosome 7"/>
</dbReference>
<feature type="compositionally biased region" description="Low complexity" evidence="2">
    <location>
        <begin position="143"/>
        <end position="157"/>
    </location>
</feature>
<keyword evidence="1" id="KW-0238">DNA-binding</keyword>
<feature type="compositionally biased region" description="Low complexity" evidence="2">
    <location>
        <begin position="11"/>
        <end position="36"/>
    </location>
</feature>
<keyword evidence="1" id="KW-0539">Nucleus</keyword>
<evidence type="ECO:0000313" key="5">
    <source>
        <dbReference type="Proteomes" id="UP001355207"/>
    </source>
</evidence>
<dbReference type="AlphaFoldDB" id="A0AAX4K1R0"/>
<feature type="region of interest" description="Disordered" evidence="2">
    <location>
        <begin position="1"/>
        <end position="36"/>
    </location>
</feature>
<feature type="compositionally biased region" description="Basic and acidic residues" evidence="2">
    <location>
        <begin position="496"/>
        <end position="506"/>
    </location>
</feature>
<dbReference type="InterPro" id="IPR036910">
    <property type="entry name" value="HMG_box_dom_sf"/>
</dbReference>
<evidence type="ECO:0000259" key="3">
    <source>
        <dbReference type="PROSITE" id="PS50118"/>
    </source>
</evidence>
<feature type="compositionally biased region" description="Polar residues" evidence="2">
    <location>
        <begin position="629"/>
        <end position="640"/>
    </location>
</feature>
<evidence type="ECO:0000256" key="2">
    <source>
        <dbReference type="SAM" id="MobiDB-lite"/>
    </source>
</evidence>
<feature type="domain" description="HMG box" evidence="3">
    <location>
        <begin position="407"/>
        <end position="477"/>
    </location>
</feature>
<dbReference type="RefSeq" id="XP_066077600.1">
    <property type="nucleotide sequence ID" value="XM_066221503.1"/>
</dbReference>
<keyword evidence="5" id="KW-1185">Reference proteome</keyword>
<feature type="region of interest" description="Disordered" evidence="2">
    <location>
        <begin position="143"/>
        <end position="169"/>
    </location>
</feature>
<feature type="region of interest" description="Disordered" evidence="2">
    <location>
        <begin position="610"/>
        <end position="640"/>
    </location>
</feature>
<feature type="DNA-binding region" description="HMG box" evidence="1">
    <location>
        <begin position="407"/>
        <end position="477"/>
    </location>
</feature>
<dbReference type="Gene3D" id="1.10.30.10">
    <property type="entry name" value="High mobility group box domain"/>
    <property type="match status" value="1"/>
</dbReference>
<feature type="region of interest" description="Disordered" evidence="2">
    <location>
        <begin position="481"/>
        <end position="541"/>
    </location>
</feature>
<dbReference type="SUPFAM" id="SSF47095">
    <property type="entry name" value="HMG-box"/>
    <property type="match status" value="1"/>
</dbReference>
<reference evidence="4 5" key="1">
    <citation type="submission" date="2024-01" db="EMBL/GenBank/DDBJ databases">
        <title>Comparative genomics of Cryptococcus and Kwoniella reveals pathogenesis evolution and contrasting modes of karyotype evolution via chromosome fusion or intercentromeric recombination.</title>
        <authorList>
            <person name="Coelho M.A."/>
            <person name="David-Palma M."/>
            <person name="Shea T."/>
            <person name="Bowers K."/>
            <person name="McGinley-Smith S."/>
            <person name="Mohammad A.W."/>
            <person name="Gnirke A."/>
            <person name="Yurkov A.M."/>
            <person name="Nowrousian M."/>
            <person name="Sun S."/>
            <person name="Cuomo C.A."/>
            <person name="Heitman J."/>
        </authorList>
    </citation>
    <scope>NUCLEOTIDE SEQUENCE [LARGE SCALE GENOMIC DNA]</scope>
    <source>
        <strain evidence="4 5">CBS 6074</strain>
    </source>
</reference>
<accession>A0AAX4K1R0</accession>